<evidence type="ECO:0008006" key="6">
    <source>
        <dbReference type="Google" id="ProtNLM"/>
    </source>
</evidence>
<sequence length="740" mass="82607">MRVYSRQELASEIEKIAADGYCADIAEIARGVRSHLIPPDDIGTIECAETSRYFRSPKGDKKFLWSRAQTPYLVGPARYGLDDSTCREVIMPKPGRSGGTALFECYEYKLMKHGPMPDMLIYLGSDSEVDSYCDKGFRYLFEDHPDIKAKVGTGRSDDKLKAKKVSGRSVEVLQANTKTVTGRQAAWMRVDELDTFPKVLCSNFLEQTRIRGRQLGSHRKVGITSHPDMGWGSGVAQAWTMSSKGIFIMQCPNCGGHASPYPTKFWPDVPRFRLVYEKQPKHERWTLSQRLKVAEQTAVMQCPHCLAGLDDKQRFAMVDDAAAGRGTGRNTMSGWMHEGQWLDVEAGIMGEPDDNPARGFWIHGLMVKAITNAELARDLEGANAHYESTRKTDKLKQVLAKVFAEIFEGAGAGQDLDSAGLQKRASGGHDASADGQKDDLRFTIGRCPASVRFITAAVDVGHGKFDISFRGWDLESRSWWIDRSTLTQRRWPDGVWRELRPTDRIDDWDVLYEMVIDRRFPILGRPGWAMPVAVTCIDSGDGNSTWKAREFARRSIRSGRYWGSRSNPWPKVRLIKGAKPVTAPPLPVVPRKVSKDEHGHEVTPIVLEFDLGVHGLKEQAIERLGVADGGPGQCEFADGISSNHFDEYFGETLKDGKWDRTGPNESLDLFGYEEAGRQMLQPDRKDIKWDEGKLPPWATPVLISTGGGDQAVADEGSPVPTPKKETKGNLLQRFDALNSR</sequence>
<evidence type="ECO:0000259" key="3">
    <source>
        <dbReference type="Pfam" id="PF20454"/>
    </source>
</evidence>
<accession>A0A494WCM0</accession>
<dbReference type="GO" id="GO:0016887">
    <property type="term" value="F:ATP hydrolysis activity"/>
    <property type="evidence" value="ECO:0007669"/>
    <property type="project" value="InterPro"/>
</dbReference>
<reference evidence="4 5" key="1">
    <citation type="submission" date="2018-05" db="EMBL/GenBank/DDBJ databases">
        <title>Complete Genome Sequence of the Nonylphenol-Degrading Bacterium Sphingobium amiense DSM 16289T.</title>
        <authorList>
            <person name="Ootsuka M."/>
            <person name="Nishizawa T."/>
            <person name="Ohta H."/>
        </authorList>
    </citation>
    <scope>NUCLEOTIDE SEQUENCE [LARGE SCALE GENOMIC DNA]</scope>
    <source>
        <strain evidence="4 5">DSM 16289</strain>
    </source>
</reference>
<feature type="domain" description="Phage terminase large subunit GpA ATPase" evidence="2">
    <location>
        <begin position="64"/>
        <end position="320"/>
    </location>
</feature>
<proteinExistence type="predicted"/>
<dbReference type="InterPro" id="IPR046453">
    <property type="entry name" value="GpA_ATPase"/>
</dbReference>
<evidence type="ECO:0000313" key="4">
    <source>
        <dbReference type="EMBL" id="BBD98039.1"/>
    </source>
</evidence>
<feature type="region of interest" description="Disordered" evidence="1">
    <location>
        <begin position="698"/>
        <end position="740"/>
    </location>
</feature>
<evidence type="ECO:0000313" key="5">
    <source>
        <dbReference type="Proteomes" id="UP000279959"/>
    </source>
</evidence>
<evidence type="ECO:0000259" key="2">
    <source>
        <dbReference type="Pfam" id="PF05876"/>
    </source>
</evidence>
<dbReference type="GO" id="GO:0004519">
    <property type="term" value="F:endonuclease activity"/>
    <property type="evidence" value="ECO:0007669"/>
    <property type="project" value="InterPro"/>
</dbReference>
<dbReference type="Proteomes" id="UP000279959">
    <property type="component" value="Chromosome"/>
</dbReference>
<dbReference type="InterPro" id="IPR046454">
    <property type="entry name" value="GpA_endonuclease"/>
</dbReference>
<protein>
    <recommendedName>
        <fullName evidence="6">Terminase</fullName>
    </recommendedName>
</protein>
<dbReference type="Pfam" id="PF20454">
    <property type="entry name" value="GpA_nuclease"/>
    <property type="match status" value="1"/>
</dbReference>
<feature type="domain" description="Terminase large subunit GpA endonuclease" evidence="3">
    <location>
        <begin position="358"/>
        <end position="686"/>
    </location>
</feature>
<keyword evidence="5" id="KW-1185">Reference proteome</keyword>
<gene>
    <name evidence="4" type="ORF">SAMIE_1015400</name>
</gene>
<dbReference type="AlphaFoldDB" id="A0A494WCM0"/>
<dbReference type="Pfam" id="PF05876">
    <property type="entry name" value="GpA_ATPase"/>
    <property type="match status" value="1"/>
</dbReference>
<dbReference type="EMBL" id="AP018664">
    <property type="protein sequence ID" value="BBD98039.1"/>
    <property type="molecule type" value="Genomic_DNA"/>
</dbReference>
<name>A0A494WCM0_9SPHN</name>
<evidence type="ECO:0000256" key="1">
    <source>
        <dbReference type="SAM" id="MobiDB-lite"/>
    </source>
</evidence>
<dbReference type="KEGG" id="sami:SAMIE_1015400"/>
<dbReference type="RefSeq" id="WP_066700060.1">
    <property type="nucleotide sequence ID" value="NZ_AP018664.1"/>
</dbReference>
<organism evidence="4 5">
    <name type="scientific">Sphingobium amiense</name>
    <dbReference type="NCBI Taxonomy" id="135719"/>
    <lineage>
        <taxon>Bacteria</taxon>
        <taxon>Pseudomonadati</taxon>
        <taxon>Pseudomonadota</taxon>
        <taxon>Alphaproteobacteria</taxon>
        <taxon>Sphingomonadales</taxon>
        <taxon>Sphingomonadaceae</taxon>
        <taxon>Sphingobium</taxon>
    </lineage>
</organism>